<name>A0A3P1C467_9BACT</name>
<feature type="transmembrane region" description="Helical" evidence="1">
    <location>
        <begin position="23"/>
        <end position="46"/>
    </location>
</feature>
<evidence type="ECO:0000256" key="1">
    <source>
        <dbReference type="SAM" id="Phobius"/>
    </source>
</evidence>
<comment type="caution">
    <text evidence="2">The sequence shown here is derived from an EMBL/GenBank/DDBJ whole genome shotgun (WGS) entry which is preliminary data.</text>
</comment>
<proteinExistence type="predicted"/>
<evidence type="ECO:0000313" key="3">
    <source>
        <dbReference type="Proteomes" id="UP000271925"/>
    </source>
</evidence>
<feature type="transmembrane region" description="Helical" evidence="1">
    <location>
        <begin position="115"/>
        <end position="141"/>
    </location>
</feature>
<dbReference type="OrthoDB" id="5946463at2"/>
<protein>
    <recommendedName>
        <fullName evidence="4">ABC transporter permease</fullName>
    </recommendedName>
</protein>
<accession>A0A3P1C467</accession>
<dbReference type="EMBL" id="RQJO01000007">
    <property type="protein sequence ID" value="RRB07866.1"/>
    <property type="molecule type" value="Genomic_DNA"/>
</dbReference>
<feature type="transmembrane region" description="Helical" evidence="1">
    <location>
        <begin position="186"/>
        <end position="207"/>
    </location>
</feature>
<gene>
    <name evidence="2" type="ORF">EHT25_08845</name>
</gene>
<dbReference type="Proteomes" id="UP000271925">
    <property type="component" value="Unassembled WGS sequence"/>
</dbReference>
<dbReference type="RefSeq" id="WP_124873390.1">
    <property type="nucleotide sequence ID" value="NZ_RQJO01000007.1"/>
</dbReference>
<keyword evidence="1" id="KW-0812">Transmembrane</keyword>
<organism evidence="2 3">
    <name type="scientific">Larkinella rosea</name>
    <dbReference type="NCBI Taxonomy" id="2025312"/>
    <lineage>
        <taxon>Bacteria</taxon>
        <taxon>Pseudomonadati</taxon>
        <taxon>Bacteroidota</taxon>
        <taxon>Cytophagia</taxon>
        <taxon>Cytophagales</taxon>
        <taxon>Spirosomataceae</taxon>
        <taxon>Larkinella</taxon>
    </lineage>
</organism>
<sequence>MTADFTYFARGLRVEQLKTHRTMILWLSVGVPLLTASLDFAAYYFHGESILQQKHEHTAWQLFAFHLMVMWTMLMLPMYISLQSALVSALEHQANAWKHIYSLPIPKWSIYSSKLFFFVGLLLLSSLALIVFGEVAGWLLNWLRPGLDINPSTDGWMLVRNIWKTFLIGLGMTAIQFYLSFRFRNFIVPAAFGVFVSLIGLVIKSWAYSYVSPYLWVYFSIRDQGYEAGWVNGYMWAGLGTFVVIAMGGFLATYGRDVE</sequence>
<feature type="transmembrane region" description="Helical" evidence="1">
    <location>
        <begin position="161"/>
        <end position="179"/>
    </location>
</feature>
<evidence type="ECO:0000313" key="2">
    <source>
        <dbReference type="EMBL" id="RRB07866.1"/>
    </source>
</evidence>
<keyword evidence="1" id="KW-1133">Transmembrane helix</keyword>
<dbReference type="CDD" id="cd21809">
    <property type="entry name" value="ABC-2_lan_permease-like"/>
    <property type="match status" value="1"/>
</dbReference>
<feature type="transmembrane region" description="Helical" evidence="1">
    <location>
        <begin position="234"/>
        <end position="254"/>
    </location>
</feature>
<evidence type="ECO:0008006" key="4">
    <source>
        <dbReference type="Google" id="ProtNLM"/>
    </source>
</evidence>
<feature type="transmembrane region" description="Helical" evidence="1">
    <location>
        <begin position="58"/>
        <end position="80"/>
    </location>
</feature>
<keyword evidence="3" id="KW-1185">Reference proteome</keyword>
<dbReference type="AlphaFoldDB" id="A0A3P1C467"/>
<reference evidence="2 3" key="1">
    <citation type="submission" date="2018-11" db="EMBL/GenBank/DDBJ databases">
        <authorList>
            <person name="Zhou Z."/>
            <person name="Wang G."/>
        </authorList>
    </citation>
    <scope>NUCLEOTIDE SEQUENCE [LARGE SCALE GENOMIC DNA]</scope>
    <source>
        <strain evidence="2 3">KCTC52004</strain>
    </source>
</reference>
<keyword evidence="1" id="KW-0472">Membrane</keyword>
<dbReference type="Pfam" id="PF12730">
    <property type="entry name" value="ABC2_membrane_4"/>
    <property type="match status" value="1"/>
</dbReference>